<keyword evidence="3 7" id="KW-0540">Nuclease</keyword>
<evidence type="ECO:0000313" key="12">
    <source>
        <dbReference type="Proteomes" id="UP000466894"/>
    </source>
</evidence>
<dbReference type="OrthoDB" id="9798990at2"/>
<evidence type="ECO:0000313" key="9">
    <source>
        <dbReference type="EMBL" id="BBY05706.1"/>
    </source>
</evidence>
<evidence type="ECO:0000256" key="1">
    <source>
        <dbReference type="ARBA" id="ARBA00001946"/>
    </source>
</evidence>
<feature type="binding site" evidence="7">
    <location>
        <position position="94"/>
    </location>
    <ligand>
        <name>Mg(2+)</name>
        <dbReference type="ChEBI" id="CHEBI:18420"/>
    </ligand>
</feature>
<dbReference type="GO" id="GO:0090729">
    <property type="term" value="F:toxin activity"/>
    <property type="evidence" value="ECO:0007669"/>
    <property type="project" value="UniProtKB-KW"/>
</dbReference>
<organism evidence="9 12">
    <name type="scientific">Mycobacterium noviomagense</name>
    <dbReference type="NCBI Taxonomy" id="459858"/>
    <lineage>
        <taxon>Bacteria</taxon>
        <taxon>Bacillati</taxon>
        <taxon>Actinomycetota</taxon>
        <taxon>Actinomycetes</taxon>
        <taxon>Mycobacteriales</taxon>
        <taxon>Mycobacteriaceae</taxon>
        <taxon>Mycobacterium</taxon>
    </lineage>
</organism>
<reference evidence="10 11" key="1">
    <citation type="submission" date="2017-02" db="EMBL/GenBank/DDBJ databases">
        <title>The new phylogeny of genus Mycobacterium.</title>
        <authorList>
            <person name="Tortoli E."/>
            <person name="Trovato A."/>
            <person name="Cirillo D.M."/>
        </authorList>
    </citation>
    <scope>NUCLEOTIDE SEQUENCE [LARGE SCALE GENOMIC DNA]</scope>
    <source>
        <strain evidence="10 11">DSM 45145</strain>
    </source>
</reference>
<evidence type="ECO:0000256" key="3">
    <source>
        <dbReference type="ARBA" id="ARBA00022722"/>
    </source>
</evidence>
<dbReference type="GO" id="GO:0016787">
    <property type="term" value="F:hydrolase activity"/>
    <property type="evidence" value="ECO:0007669"/>
    <property type="project" value="UniProtKB-KW"/>
</dbReference>
<sequence>MSGLLLDTHVLLWLLDDNPRLGADARKRIAASAAVYVSAASTSELAIKAAIGKLTLPDDLDEAIDRSALRDLPVTRHHTLASDLTALPHKDPIDALLVAQAKTERLTLLTADAKLLRVLPDAVDARR</sequence>
<dbReference type="GO" id="GO:0004540">
    <property type="term" value="F:RNA nuclease activity"/>
    <property type="evidence" value="ECO:0007669"/>
    <property type="project" value="InterPro"/>
</dbReference>
<dbReference type="PANTHER" id="PTHR36173">
    <property type="entry name" value="RIBONUCLEASE VAPC16-RELATED"/>
    <property type="match status" value="1"/>
</dbReference>
<keyword evidence="11" id="KW-1185">Reference proteome</keyword>
<dbReference type="AlphaFoldDB" id="A0A7I7PB01"/>
<dbReference type="Proteomes" id="UP000466894">
    <property type="component" value="Chromosome"/>
</dbReference>
<dbReference type="RefSeq" id="WP_083087499.1">
    <property type="nucleotide sequence ID" value="NZ_AP022583.1"/>
</dbReference>
<evidence type="ECO:0000256" key="7">
    <source>
        <dbReference type="HAMAP-Rule" id="MF_00265"/>
    </source>
</evidence>
<evidence type="ECO:0000256" key="2">
    <source>
        <dbReference type="ARBA" id="ARBA00022649"/>
    </source>
</evidence>
<keyword evidence="2 7" id="KW-1277">Toxin-antitoxin system</keyword>
<dbReference type="HAMAP" id="MF_00265">
    <property type="entry name" value="VapC_Nob1"/>
    <property type="match status" value="1"/>
</dbReference>
<dbReference type="CDD" id="cd09872">
    <property type="entry name" value="PIN_Sll0205-like"/>
    <property type="match status" value="1"/>
</dbReference>
<dbReference type="InterPro" id="IPR041705">
    <property type="entry name" value="PIN_Sll0205"/>
</dbReference>
<keyword evidence="7" id="KW-0800">Toxin</keyword>
<dbReference type="InterPro" id="IPR002716">
    <property type="entry name" value="PIN_dom"/>
</dbReference>
<comment type="function">
    <text evidence="7">Toxic component of a toxin-antitoxin (TA) system. An RNase.</text>
</comment>
<keyword evidence="5 7" id="KW-0378">Hydrolase</keyword>
<gene>
    <name evidence="7" type="primary">vapC</name>
    <name evidence="10" type="ORF">BST37_09755</name>
    <name evidence="9" type="ORF">MNVI_10240</name>
</gene>
<evidence type="ECO:0000256" key="5">
    <source>
        <dbReference type="ARBA" id="ARBA00022801"/>
    </source>
</evidence>
<dbReference type="SUPFAM" id="SSF88723">
    <property type="entry name" value="PIN domain-like"/>
    <property type="match status" value="1"/>
</dbReference>
<keyword evidence="4 7" id="KW-0479">Metal-binding</keyword>
<dbReference type="EMBL" id="AP022583">
    <property type="protein sequence ID" value="BBY05706.1"/>
    <property type="molecule type" value="Genomic_DNA"/>
</dbReference>
<dbReference type="KEGG" id="mnv:MNVI_10240"/>
<feature type="binding site" evidence="7">
    <location>
        <position position="7"/>
    </location>
    <ligand>
        <name>Mg(2+)</name>
        <dbReference type="ChEBI" id="CHEBI:18420"/>
    </ligand>
</feature>
<keyword evidence="6 7" id="KW-0460">Magnesium</keyword>
<protein>
    <recommendedName>
        <fullName evidence="7">Ribonuclease VapC</fullName>
        <shortName evidence="7">RNase VapC</shortName>
        <ecNumber evidence="7">3.1.-.-</ecNumber>
    </recommendedName>
    <alternativeName>
        <fullName evidence="7">Toxin VapC</fullName>
    </alternativeName>
</protein>
<dbReference type="EMBL" id="MVIC01000013">
    <property type="protein sequence ID" value="ORB15207.1"/>
    <property type="molecule type" value="Genomic_DNA"/>
</dbReference>
<reference evidence="9 12" key="2">
    <citation type="journal article" date="2019" name="Emerg. Microbes Infect.">
        <title>Comprehensive subspecies identification of 175 nontuberculous mycobacteria species based on 7547 genomic profiles.</title>
        <authorList>
            <person name="Matsumoto Y."/>
            <person name="Kinjo T."/>
            <person name="Motooka D."/>
            <person name="Nabeya D."/>
            <person name="Jung N."/>
            <person name="Uechi K."/>
            <person name="Horii T."/>
            <person name="Iida T."/>
            <person name="Fujita J."/>
            <person name="Nakamura S."/>
        </authorList>
    </citation>
    <scope>NUCLEOTIDE SEQUENCE [LARGE SCALE GENOMIC DNA]</scope>
    <source>
        <strain evidence="9 12">JCM 16367</strain>
    </source>
</reference>
<accession>A0A7I7PB01</accession>
<comment type="similarity">
    <text evidence="7">Belongs to the PINc/VapC protein family.</text>
</comment>
<dbReference type="EC" id="3.1.-.-" evidence="7"/>
<dbReference type="InterPro" id="IPR052919">
    <property type="entry name" value="TA_system_RNase"/>
</dbReference>
<evidence type="ECO:0000256" key="6">
    <source>
        <dbReference type="ARBA" id="ARBA00022842"/>
    </source>
</evidence>
<evidence type="ECO:0000313" key="10">
    <source>
        <dbReference type="EMBL" id="ORB15207.1"/>
    </source>
</evidence>
<dbReference type="InterPro" id="IPR029060">
    <property type="entry name" value="PIN-like_dom_sf"/>
</dbReference>
<proteinExistence type="inferred from homology"/>
<evidence type="ECO:0000256" key="4">
    <source>
        <dbReference type="ARBA" id="ARBA00022723"/>
    </source>
</evidence>
<evidence type="ECO:0000259" key="8">
    <source>
        <dbReference type="Pfam" id="PF01850"/>
    </source>
</evidence>
<name>A0A7I7PB01_9MYCO</name>
<dbReference type="Pfam" id="PF01850">
    <property type="entry name" value="PIN"/>
    <property type="match status" value="1"/>
</dbReference>
<dbReference type="PANTHER" id="PTHR36173:SF2">
    <property type="entry name" value="RIBONUCLEASE VAPC16"/>
    <property type="match status" value="1"/>
</dbReference>
<dbReference type="GO" id="GO:0000287">
    <property type="term" value="F:magnesium ion binding"/>
    <property type="evidence" value="ECO:0007669"/>
    <property type="project" value="UniProtKB-UniRule"/>
</dbReference>
<reference evidence="9" key="3">
    <citation type="submission" date="2020-02" db="EMBL/GenBank/DDBJ databases">
        <authorList>
            <person name="Matsumoto Y."/>
            <person name="Motooka D."/>
            <person name="Nakamura S."/>
        </authorList>
    </citation>
    <scope>NUCLEOTIDE SEQUENCE</scope>
    <source>
        <strain evidence="9">JCM 16367</strain>
    </source>
</reference>
<dbReference type="Proteomes" id="UP000192374">
    <property type="component" value="Unassembled WGS sequence"/>
</dbReference>
<comment type="cofactor">
    <cofactor evidence="1 7">
        <name>Mg(2+)</name>
        <dbReference type="ChEBI" id="CHEBI:18420"/>
    </cofactor>
</comment>
<dbReference type="InterPro" id="IPR022907">
    <property type="entry name" value="VapC_family"/>
</dbReference>
<evidence type="ECO:0000313" key="11">
    <source>
        <dbReference type="Proteomes" id="UP000192374"/>
    </source>
</evidence>
<feature type="domain" description="PIN" evidence="8">
    <location>
        <begin position="5"/>
        <end position="118"/>
    </location>
</feature>
<dbReference type="Gene3D" id="3.40.50.1010">
    <property type="entry name" value="5'-nuclease"/>
    <property type="match status" value="1"/>
</dbReference>